<accession>A0ACB5RG62</accession>
<gene>
    <name evidence="1" type="ORF">rsdtw13_33050</name>
</gene>
<dbReference type="EMBL" id="BROD01000001">
    <property type="protein sequence ID" value="GKX68047.1"/>
    <property type="molecule type" value="Genomic_DNA"/>
</dbReference>
<reference evidence="1" key="1">
    <citation type="journal article" date="2025" name="Int. J. Syst. Evol. Microbiol.">
        <title>Inconstantimicrobium mannanitabidum sp. nov., a novel member of the family Clostridiaceae isolated from anoxic soil under the treatment of reductive soil disinfestation.</title>
        <authorList>
            <person name="Ueki A."/>
            <person name="Tonouchi A."/>
            <person name="Honma S."/>
            <person name="Kaku N."/>
            <person name="Ueki K."/>
        </authorList>
    </citation>
    <scope>NUCLEOTIDE SEQUENCE</scope>
    <source>
        <strain evidence="1">TW13</strain>
    </source>
</reference>
<protein>
    <submittedName>
        <fullName evidence="1">Membrane protein</fullName>
    </submittedName>
</protein>
<evidence type="ECO:0000313" key="2">
    <source>
        <dbReference type="Proteomes" id="UP001058074"/>
    </source>
</evidence>
<sequence>MKKKVVKDYLMITLGVILTAIAVEYFLAPNKLAAGGVTGLAIVVNHFFPFISNGTIVFIVNLVLFGVAFVVIGGNFGAKTLYASFGLSVVMWIIEKFFNPVAVSKDLIIATIFGTLISAVGMSIVFNYNASTGGTDILAKILNKIFHIAIGKALLIVDFLITLGAIKAFGIDAALYALLSVIILGVTIDRFIEGINTVKEVTVISTKQDEIRAFIIDDLERGCSLVRGIGGYKNSEILVLYTVLGRNEFIKLKDFIKERDPRAFITVNEVHEVLGEGFKELDDTI</sequence>
<keyword evidence="2" id="KW-1185">Reference proteome</keyword>
<organism evidence="1 2">
    <name type="scientific">Inconstantimicrobium mannanitabidum</name>
    <dbReference type="NCBI Taxonomy" id="1604901"/>
    <lineage>
        <taxon>Bacteria</taxon>
        <taxon>Bacillati</taxon>
        <taxon>Bacillota</taxon>
        <taxon>Clostridia</taxon>
        <taxon>Eubacteriales</taxon>
        <taxon>Clostridiaceae</taxon>
        <taxon>Inconstantimicrobium</taxon>
    </lineage>
</organism>
<comment type="caution">
    <text evidence="1">The sequence shown here is derived from an EMBL/GenBank/DDBJ whole genome shotgun (WGS) entry which is preliminary data.</text>
</comment>
<name>A0ACB5RG62_9CLOT</name>
<evidence type="ECO:0000313" key="1">
    <source>
        <dbReference type="EMBL" id="GKX68047.1"/>
    </source>
</evidence>
<dbReference type="Proteomes" id="UP001058074">
    <property type="component" value="Unassembled WGS sequence"/>
</dbReference>
<proteinExistence type="predicted"/>